<keyword evidence="3" id="KW-1185">Reference proteome</keyword>
<name>A0ABM7WCV3_9BACT</name>
<proteinExistence type="predicted"/>
<evidence type="ECO:0000259" key="1">
    <source>
        <dbReference type="PROSITE" id="PS51742"/>
    </source>
</evidence>
<dbReference type="Gene3D" id="3.30.1330.80">
    <property type="entry name" value="Hypothetical protein, similar to alpha- acetolactate decarboxylase, domain 2"/>
    <property type="match status" value="1"/>
</dbReference>
<dbReference type="InterPro" id="IPR005175">
    <property type="entry name" value="PPC_dom"/>
</dbReference>
<dbReference type="Proteomes" id="UP000830055">
    <property type="component" value="Chromosome"/>
</dbReference>
<dbReference type="CDD" id="cd11378">
    <property type="entry name" value="DUF296"/>
    <property type="match status" value="1"/>
</dbReference>
<dbReference type="PANTHER" id="PTHR34988">
    <property type="entry name" value="PROTEIN, PUTATIVE-RELATED"/>
    <property type="match status" value="1"/>
</dbReference>
<dbReference type="EMBL" id="AP025516">
    <property type="protein sequence ID" value="BDD88807.1"/>
    <property type="molecule type" value="Genomic_DNA"/>
</dbReference>
<reference evidence="2 3" key="1">
    <citation type="submission" date="2022-01" db="EMBL/GenBank/DDBJ databases">
        <title>Desulfofustis limnae sp. nov., a novel mesophilic sulfate-reducing bacterium isolated from marsh soil.</title>
        <authorList>
            <person name="Watanabe M."/>
            <person name="Takahashi A."/>
            <person name="Kojima H."/>
            <person name="Fukui M."/>
        </authorList>
    </citation>
    <scope>NUCLEOTIDE SEQUENCE [LARGE SCALE GENOMIC DNA]</scope>
    <source>
        <strain evidence="2 3">PPLL</strain>
    </source>
</reference>
<evidence type="ECO:0000313" key="3">
    <source>
        <dbReference type="Proteomes" id="UP000830055"/>
    </source>
</evidence>
<dbReference type="SUPFAM" id="SSF117856">
    <property type="entry name" value="AF0104/ALDC/Ptd012-like"/>
    <property type="match status" value="1"/>
</dbReference>
<protein>
    <recommendedName>
        <fullName evidence="1">PPC domain-containing protein</fullName>
    </recommendedName>
</protein>
<accession>A0ABM7WCV3</accession>
<dbReference type="PROSITE" id="PS51742">
    <property type="entry name" value="PPC"/>
    <property type="match status" value="1"/>
</dbReference>
<organism evidence="2 3">
    <name type="scientific">Desulfofustis limnaeus</name>
    <dbReference type="NCBI Taxonomy" id="2740163"/>
    <lineage>
        <taxon>Bacteria</taxon>
        <taxon>Pseudomonadati</taxon>
        <taxon>Thermodesulfobacteriota</taxon>
        <taxon>Desulfobulbia</taxon>
        <taxon>Desulfobulbales</taxon>
        <taxon>Desulfocapsaceae</taxon>
        <taxon>Desulfofustis</taxon>
    </lineage>
</organism>
<sequence>MRYSQARQGRVFVIRLEDGDVVHEAVERVAKEEGVRAAAVLAVGGADDGSRLVVGPESDRGLPLNPMQLVLRHAHEVTGTGTLFCDDQDEPILHMHLACGRGDHSVTGCIRSGVRVWRVMEVILFELCDCTARRELEAPLGLKLLQP</sequence>
<feature type="domain" description="PPC" evidence="1">
    <location>
        <begin position="6"/>
        <end position="147"/>
    </location>
</feature>
<dbReference type="RefSeq" id="WP_284152142.1">
    <property type="nucleotide sequence ID" value="NZ_AP025516.1"/>
</dbReference>
<dbReference type="PANTHER" id="PTHR34988:SF1">
    <property type="entry name" value="DNA-BINDING PROTEIN"/>
    <property type="match status" value="1"/>
</dbReference>
<evidence type="ECO:0000313" key="2">
    <source>
        <dbReference type="EMBL" id="BDD88807.1"/>
    </source>
</evidence>
<dbReference type="Pfam" id="PF03479">
    <property type="entry name" value="PCC"/>
    <property type="match status" value="1"/>
</dbReference>
<gene>
    <name evidence="2" type="ORF">DPPLL_31720</name>
</gene>